<evidence type="ECO:0000313" key="9">
    <source>
        <dbReference type="EMBL" id="TEB39864.1"/>
    </source>
</evidence>
<dbReference type="PANTHER" id="PTHR22974">
    <property type="entry name" value="MIXED LINEAGE PROTEIN KINASE"/>
    <property type="match status" value="1"/>
</dbReference>
<dbReference type="FunFam" id="1.10.510.10:FF:000224">
    <property type="entry name" value="serine/threonine-protein kinase mph1 isoform X1"/>
    <property type="match status" value="1"/>
</dbReference>
<dbReference type="STRING" id="71717.A0A4Y7U0S5"/>
<name>A0A4Y7U0S5_COPMI</name>
<feature type="compositionally biased region" description="Polar residues" evidence="7">
    <location>
        <begin position="440"/>
        <end position="457"/>
    </location>
</feature>
<evidence type="ECO:0000256" key="5">
    <source>
        <dbReference type="ARBA" id="ARBA00022840"/>
    </source>
</evidence>
<dbReference type="GO" id="GO:0098813">
    <property type="term" value="P:nuclear chromosome segregation"/>
    <property type="evidence" value="ECO:0007669"/>
    <property type="project" value="UniProtKB-ARBA"/>
</dbReference>
<dbReference type="GO" id="GO:0005634">
    <property type="term" value="C:nucleus"/>
    <property type="evidence" value="ECO:0007669"/>
    <property type="project" value="TreeGrafter"/>
</dbReference>
<dbReference type="InterPro" id="IPR008271">
    <property type="entry name" value="Ser/Thr_kinase_AS"/>
</dbReference>
<proteinExistence type="predicted"/>
<dbReference type="AlphaFoldDB" id="A0A4Y7U0S5"/>
<dbReference type="Gene3D" id="1.10.510.10">
    <property type="entry name" value="Transferase(Phosphotransferase) domain 1"/>
    <property type="match status" value="1"/>
</dbReference>
<keyword evidence="5 6" id="KW-0067">ATP-binding</keyword>
<evidence type="ECO:0000256" key="3">
    <source>
        <dbReference type="ARBA" id="ARBA00022741"/>
    </source>
</evidence>
<dbReference type="InterPro" id="IPR011009">
    <property type="entry name" value="Kinase-like_dom_sf"/>
</dbReference>
<dbReference type="InterPro" id="IPR017441">
    <property type="entry name" value="Protein_kinase_ATP_BS"/>
</dbReference>
<dbReference type="GO" id="GO:0004674">
    <property type="term" value="F:protein serine/threonine kinase activity"/>
    <property type="evidence" value="ECO:0007669"/>
    <property type="project" value="UniProtKB-KW"/>
</dbReference>
<feature type="compositionally biased region" description="Basic and acidic residues" evidence="7">
    <location>
        <begin position="577"/>
        <end position="598"/>
    </location>
</feature>
<feature type="compositionally biased region" description="Polar residues" evidence="7">
    <location>
        <begin position="381"/>
        <end position="390"/>
    </location>
</feature>
<feature type="region of interest" description="Disordered" evidence="7">
    <location>
        <begin position="1"/>
        <end position="106"/>
    </location>
</feature>
<evidence type="ECO:0000256" key="4">
    <source>
        <dbReference type="ARBA" id="ARBA00022777"/>
    </source>
</evidence>
<dbReference type="GO" id="GO:0005524">
    <property type="term" value="F:ATP binding"/>
    <property type="evidence" value="ECO:0007669"/>
    <property type="project" value="UniProtKB-UniRule"/>
</dbReference>
<feature type="compositionally biased region" description="Pro residues" evidence="7">
    <location>
        <begin position="614"/>
        <end position="627"/>
    </location>
</feature>
<feature type="region of interest" description="Disordered" evidence="7">
    <location>
        <begin position="378"/>
        <end position="627"/>
    </location>
</feature>
<dbReference type="GO" id="GO:0000776">
    <property type="term" value="C:kinetochore"/>
    <property type="evidence" value="ECO:0007669"/>
    <property type="project" value="TreeGrafter"/>
</dbReference>
<feature type="compositionally biased region" description="Low complexity" evidence="7">
    <location>
        <begin position="599"/>
        <end position="613"/>
    </location>
</feature>
<evidence type="ECO:0000313" key="10">
    <source>
        <dbReference type="Proteomes" id="UP000298030"/>
    </source>
</evidence>
<keyword evidence="10" id="KW-1185">Reference proteome</keyword>
<dbReference type="GO" id="GO:0004712">
    <property type="term" value="F:protein serine/threonine/tyrosine kinase activity"/>
    <property type="evidence" value="ECO:0007669"/>
    <property type="project" value="TreeGrafter"/>
</dbReference>
<feature type="compositionally biased region" description="Low complexity" evidence="7">
    <location>
        <begin position="391"/>
        <end position="406"/>
    </location>
</feature>
<dbReference type="Proteomes" id="UP000298030">
    <property type="component" value="Unassembled WGS sequence"/>
</dbReference>
<dbReference type="Pfam" id="PF00069">
    <property type="entry name" value="Pkinase"/>
    <property type="match status" value="1"/>
</dbReference>
<feature type="compositionally biased region" description="Acidic residues" evidence="7">
    <location>
        <begin position="308"/>
        <end position="317"/>
    </location>
</feature>
<feature type="compositionally biased region" description="Pro residues" evidence="7">
    <location>
        <begin position="7"/>
        <end position="16"/>
    </location>
</feature>
<sequence>MSTTPSTSPPRTPVDPRPSSRHNTPNSDDSSIIDDLSFDYGFDENGNFIRLSKGGRRHSSPVTPPDTAKPNEALPESPKESSPAPAASPLARTSLTRSESASELLLGGTNHVPIVENKPLRTFQRVTSGPVNSLASTQPQPSYLAPTIASQRARMGPRRVTMEDSRDRPEAYAAARTRLTLDASANSYALHEEKENINGETSAIEERQPAGLVTRRNSPPLHGRSVASRMSSIRASYSTNPRPLSDVPVPQRAPTSRQIQPGLNRPGRIMKAPSALKYSTSNVERLGEVTESEATPSENEYQGPIGGEDTEPEDEPAEPAQIPPSNSALPPNGMRQRRDLNLNIAAASSLSMSNSNRPRRSASLSDALHHDDYQLQVAHPPQSQHPNSRPGTALGLNGDAGLGARRVAPEERERQEQEARAAEYRKYRREEDIVDEARQARQSPSPTHSLKGQQAQRPTYGHRRRDSDTLRGLAGPSGLSSPTVVDNQAARPSPIAAARHGRLSPSTRGRISPPTTKGRASPSAPKGRLSPPEPKDKGRLSPQTSNRLATAAPKHKRSPSGTVLDPAAAHALMANTPREKNEEREREYEREKRERREQQQQQPVQQVPQAYSQMPPPQAPAPAPPQPVPNQLNRHIVVNKKAYARLDMIGKGGSSRVFRVLNHANELYAIKRVSLDKTDAETMSGYMNEIALLKRLEGNSRIIRLIDSEVKAGPGGSKGHLLLVMECGEVDLARLLSEQMRERLNMVWVAYYWQQMLQAVHVIHEEKIVHSDLKPANFVLVRGQLKLIDFGIANAIANDTTNIQRDHQIGTVNYMSPEAIELPDGMRRLKVGRPSDVWSLGCILYQMVYGHPPFQHLSVYQKMKAIPDISHVIDFPEYSVPSIPAKPSPTGQPQQPKRLEHLKKRVPKGVIDSMKNCLCRTSKERATIPQLLEQEWMAGPTEEKEKPKNDIGEFLGPQETVINPYYMRQLLEYGMSMGRNQGNLDPEAMLKEAERLVAELRAVQTGGSSSG</sequence>
<dbReference type="GO" id="GO:0007094">
    <property type="term" value="P:mitotic spindle assembly checkpoint signaling"/>
    <property type="evidence" value="ECO:0007669"/>
    <property type="project" value="TreeGrafter"/>
</dbReference>
<reference evidence="9 10" key="1">
    <citation type="journal article" date="2019" name="Nat. Ecol. Evol.">
        <title>Megaphylogeny resolves global patterns of mushroom evolution.</title>
        <authorList>
            <person name="Varga T."/>
            <person name="Krizsan K."/>
            <person name="Foldi C."/>
            <person name="Dima B."/>
            <person name="Sanchez-Garcia M."/>
            <person name="Sanchez-Ramirez S."/>
            <person name="Szollosi G.J."/>
            <person name="Szarkandi J.G."/>
            <person name="Papp V."/>
            <person name="Albert L."/>
            <person name="Andreopoulos W."/>
            <person name="Angelini C."/>
            <person name="Antonin V."/>
            <person name="Barry K.W."/>
            <person name="Bougher N.L."/>
            <person name="Buchanan P."/>
            <person name="Buyck B."/>
            <person name="Bense V."/>
            <person name="Catcheside P."/>
            <person name="Chovatia M."/>
            <person name="Cooper J."/>
            <person name="Damon W."/>
            <person name="Desjardin D."/>
            <person name="Finy P."/>
            <person name="Geml J."/>
            <person name="Haridas S."/>
            <person name="Hughes K."/>
            <person name="Justo A."/>
            <person name="Karasinski D."/>
            <person name="Kautmanova I."/>
            <person name="Kiss B."/>
            <person name="Kocsube S."/>
            <person name="Kotiranta H."/>
            <person name="LaButti K.M."/>
            <person name="Lechner B.E."/>
            <person name="Liimatainen K."/>
            <person name="Lipzen A."/>
            <person name="Lukacs Z."/>
            <person name="Mihaltcheva S."/>
            <person name="Morgado L.N."/>
            <person name="Niskanen T."/>
            <person name="Noordeloos M.E."/>
            <person name="Ohm R.A."/>
            <person name="Ortiz-Santana B."/>
            <person name="Ovrebo C."/>
            <person name="Racz N."/>
            <person name="Riley R."/>
            <person name="Savchenko A."/>
            <person name="Shiryaev A."/>
            <person name="Soop K."/>
            <person name="Spirin V."/>
            <person name="Szebenyi C."/>
            <person name="Tomsovsky M."/>
            <person name="Tulloss R.E."/>
            <person name="Uehling J."/>
            <person name="Grigoriev I.V."/>
            <person name="Vagvolgyi C."/>
            <person name="Papp T."/>
            <person name="Martin F.M."/>
            <person name="Miettinen O."/>
            <person name="Hibbett D.S."/>
            <person name="Nagy L.G."/>
        </authorList>
    </citation>
    <scope>NUCLEOTIDE SEQUENCE [LARGE SCALE GENOMIC DNA]</scope>
    <source>
        <strain evidence="9 10">FP101781</strain>
    </source>
</reference>
<feature type="compositionally biased region" description="Polar residues" evidence="7">
    <location>
        <begin position="504"/>
        <end position="515"/>
    </location>
</feature>
<evidence type="ECO:0000256" key="7">
    <source>
        <dbReference type="SAM" id="MobiDB-lite"/>
    </source>
</evidence>
<evidence type="ECO:0000256" key="6">
    <source>
        <dbReference type="PROSITE-ProRule" id="PRU10141"/>
    </source>
</evidence>
<dbReference type="EMBL" id="QPFP01000001">
    <property type="protein sequence ID" value="TEB39864.1"/>
    <property type="molecule type" value="Genomic_DNA"/>
</dbReference>
<organism evidence="9 10">
    <name type="scientific">Coprinellus micaceus</name>
    <name type="common">Glistening ink-cap mushroom</name>
    <name type="synonym">Coprinus micaceus</name>
    <dbReference type="NCBI Taxonomy" id="71717"/>
    <lineage>
        <taxon>Eukaryota</taxon>
        <taxon>Fungi</taxon>
        <taxon>Dikarya</taxon>
        <taxon>Basidiomycota</taxon>
        <taxon>Agaricomycotina</taxon>
        <taxon>Agaricomycetes</taxon>
        <taxon>Agaricomycetidae</taxon>
        <taxon>Agaricales</taxon>
        <taxon>Agaricineae</taxon>
        <taxon>Psathyrellaceae</taxon>
        <taxon>Coprinellus</taxon>
    </lineage>
</organism>
<dbReference type="PROSITE" id="PS00108">
    <property type="entry name" value="PROTEIN_KINASE_ST"/>
    <property type="match status" value="1"/>
</dbReference>
<dbReference type="Gene3D" id="3.30.200.20">
    <property type="entry name" value="Phosphorylase Kinase, domain 1"/>
    <property type="match status" value="1"/>
</dbReference>
<dbReference type="InterPro" id="IPR000719">
    <property type="entry name" value="Prot_kinase_dom"/>
</dbReference>
<feature type="binding site" evidence="6">
    <location>
        <position position="671"/>
    </location>
    <ligand>
        <name>ATP</name>
        <dbReference type="ChEBI" id="CHEBI:30616"/>
    </ligand>
</feature>
<evidence type="ECO:0000256" key="1">
    <source>
        <dbReference type="ARBA" id="ARBA00022527"/>
    </source>
</evidence>
<feature type="domain" description="Protein kinase" evidence="8">
    <location>
        <begin position="643"/>
        <end position="937"/>
    </location>
</feature>
<dbReference type="CDD" id="cd14131">
    <property type="entry name" value="PKc_Mps1"/>
    <property type="match status" value="1"/>
</dbReference>
<gene>
    <name evidence="9" type="ORF">FA13DRAFT_33791</name>
</gene>
<feature type="compositionally biased region" description="Low complexity" evidence="7">
    <location>
        <begin position="72"/>
        <end position="95"/>
    </location>
</feature>
<feature type="compositionally biased region" description="Polar residues" evidence="7">
    <location>
        <begin position="228"/>
        <end position="242"/>
    </location>
</feature>
<feature type="compositionally biased region" description="Basic and acidic residues" evidence="7">
    <location>
        <begin position="407"/>
        <end position="439"/>
    </location>
</feature>
<dbReference type="GO" id="GO:0033316">
    <property type="term" value="P:meiotic spindle assembly checkpoint signaling"/>
    <property type="evidence" value="ECO:0007669"/>
    <property type="project" value="TreeGrafter"/>
</dbReference>
<keyword evidence="3 6" id="KW-0547">Nucleotide-binding</keyword>
<dbReference type="PROSITE" id="PS00107">
    <property type="entry name" value="PROTEIN_KINASE_ATP"/>
    <property type="match status" value="1"/>
</dbReference>
<dbReference type="PROSITE" id="PS50011">
    <property type="entry name" value="PROTEIN_KINASE_DOM"/>
    <property type="match status" value="1"/>
</dbReference>
<dbReference type="OrthoDB" id="20524at2759"/>
<keyword evidence="1" id="KW-0723">Serine/threonine-protein kinase</keyword>
<dbReference type="SUPFAM" id="SSF56112">
    <property type="entry name" value="Protein kinase-like (PK-like)"/>
    <property type="match status" value="1"/>
</dbReference>
<keyword evidence="2" id="KW-0808">Transferase</keyword>
<feature type="region of interest" description="Disordered" evidence="7">
    <location>
        <begin position="200"/>
        <end position="335"/>
    </location>
</feature>
<dbReference type="FunFam" id="3.30.200.20:FF:000131">
    <property type="entry name" value="Dual specificity protein kinase TTK"/>
    <property type="match status" value="1"/>
</dbReference>
<dbReference type="GO" id="GO:0034501">
    <property type="term" value="P:protein localization to kinetochore"/>
    <property type="evidence" value="ECO:0007669"/>
    <property type="project" value="TreeGrafter"/>
</dbReference>
<dbReference type="PANTHER" id="PTHR22974:SF21">
    <property type="entry name" value="DUAL SPECIFICITY PROTEIN KINASE TTK"/>
    <property type="match status" value="1"/>
</dbReference>
<evidence type="ECO:0000259" key="8">
    <source>
        <dbReference type="PROSITE" id="PS50011"/>
    </source>
</evidence>
<protein>
    <submittedName>
        <fullName evidence="9">Pkinase-domain-containing protein</fullName>
    </submittedName>
</protein>
<keyword evidence="4 9" id="KW-0418">Kinase</keyword>
<evidence type="ECO:0000256" key="2">
    <source>
        <dbReference type="ARBA" id="ARBA00022679"/>
    </source>
</evidence>
<accession>A0A4Y7U0S5</accession>
<comment type="caution">
    <text evidence="9">The sequence shown here is derived from an EMBL/GenBank/DDBJ whole genome shotgun (WGS) entry which is preliminary data.</text>
</comment>
<dbReference type="SMART" id="SM00220">
    <property type="entry name" value="S_TKc"/>
    <property type="match status" value="1"/>
</dbReference>
<dbReference type="InterPro" id="IPR027084">
    <property type="entry name" value="Mps1_cat"/>
</dbReference>